<proteinExistence type="predicted"/>
<evidence type="ECO:0000256" key="6">
    <source>
        <dbReference type="ARBA" id="ARBA00022692"/>
    </source>
</evidence>
<feature type="transmembrane region" description="Helical" evidence="9">
    <location>
        <begin position="33"/>
        <end position="58"/>
    </location>
</feature>
<comment type="subcellular location">
    <subcellularLocation>
        <location evidence="1">Cell membrane</location>
        <topology evidence="1">Multi-pass membrane protein</topology>
    </subcellularLocation>
</comment>
<keyword evidence="8 9" id="KW-0472">Membrane</keyword>
<feature type="transmembrane region" description="Helical" evidence="9">
    <location>
        <begin position="172"/>
        <end position="194"/>
    </location>
</feature>
<feature type="transmembrane region" description="Helical" evidence="9">
    <location>
        <begin position="134"/>
        <end position="160"/>
    </location>
</feature>
<evidence type="ECO:0000256" key="3">
    <source>
        <dbReference type="ARBA" id="ARBA00022475"/>
    </source>
</evidence>
<name>A0AB35USG5_9FIRM</name>
<keyword evidence="7 9" id="KW-1133">Transmembrane helix</keyword>
<comment type="caution">
    <text evidence="10">The sequence shown here is derived from an EMBL/GenBank/DDBJ whole genome shotgun (WGS) entry which is preliminary data.</text>
</comment>
<evidence type="ECO:0000313" key="11">
    <source>
        <dbReference type="Proteomes" id="UP001276902"/>
    </source>
</evidence>
<feature type="transmembrane region" description="Helical" evidence="9">
    <location>
        <begin position="94"/>
        <end position="113"/>
    </location>
</feature>
<evidence type="ECO:0000256" key="9">
    <source>
        <dbReference type="SAM" id="Phobius"/>
    </source>
</evidence>
<dbReference type="AlphaFoldDB" id="A0AB35USG5"/>
<dbReference type="InterPro" id="IPR050303">
    <property type="entry name" value="GatZ_KbaZ_carbometab"/>
</dbReference>
<gene>
    <name evidence="10" type="ORF">MQE39_16565</name>
</gene>
<sequence>MIQAVLIALIAFLVYMGDTLGYSQYDRPICTGLLVGIVLGDVTQGLIIGASLELAFIGTVSIGAALPPDIYTGGILGTAFAITTGSGVESALALMLPIATFALIIKQFIYSVIRESFNGVADAYAEKGDDKGVARMHVISTLTYPIMMSVLVGFCFYLGGPAVEALLNQIPAWVSKGFSAASAMLPALGFAMLVKMTVTKDLVPYFFAGFLIATYLKIPVIGIAAIALVIAYLVTNNHGTQLVEGGSDDDF</sequence>
<dbReference type="PANTHER" id="PTHR32502:SF8">
    <property type="entry name" value="N-ACETYLGALACTOSAMINE PERMEASE IIC COMPONENT 1"/>
    <property type="match status" value="1"/>
</dbReference>
<reference evidence="10" key="1">
    <citation type="submission" date="2022-03" db="EMBL/GenBank/DDBJ databases">
        <title>First case of bacteraemia caused by Dielma fastidiosa in a patient hospitalised with diverticulitis.</title>
        <authorList>
            <person name="Forman-Ankjaer B."/>
            <person name="Hvid-Jensen F."/>
            <person name="Kobel C.M."/>
            <person name="Greve T."/>
        </authorList>
    </citation>
    <scope>NUCLEOTIDE SEQUENCE</scope>
    <source>
        <strain evidence="10">AUH_DF_2021</strain>
    </source>
</reference>
<evidence type="ECO:0000256" key="4">
    <source>
        <dbReference type="ARBA" id="ARBA00022597"/>
    </source>
</evidence>
<keyword evidence="3" id="KW-1003">Cell membrane</keyword>
<evidence type="ECO:0000256" key="5">
    <source>
        <dbReference type="ARBA" id="ARBA00022683"/>
    </source>
</evidence>
<dbReference type="Pfam" id="PF03609">
    <property type="entry name" value="EII-Sor"/>
    <property type="match status" value="1"/>
</dbReference>
<keyword evidence="4 10" id="KW-0762">Sugar transport</keyword>
<dbReference type="GO" id="GO:0005886">
    <property type="term" value="C:plasma membrane"/>
    <property type="evidence" value="ECO:0007669"/>
    <property type="project" value="UniProtKB-SubCell"/>
</dbReference>
<dbReference type="EMBL" id="JALDAW010000023">
    <property type="protein sequence ID" value="MDY5169731.1"/>
    <property type="molecule type" value="Genomic_DNA"/>
</dbReference>
<dbReference type="RefSeq" id="WP_276661551.1">
    <property type="nucleotide sequence ID" value="NZ_BAABZA010000001.1"/>
</dbReference>
<dbReference type="PANTHER" id="PTHR32502">
    <property type="entry name" value="N-ACETYLGALACTOSAMINE PERMEASE II COMPONENT-RELATED"/>
    <property type="match status" value="1"/>
</dbReference>
<evidence type="ECO:0000256" key="1">
    <source>
        <dbReference type="ARBA" id="ARBA00004651"/>
    </source>
</evidence>
<protein>
    <submittedName>
        <fullName evidence="10">PTS sugar transporter subunit IIC</fullName>
    </submittedName>
</protein>
<evidence type="ECO:0000256" key="7">
    <source>
        <dbReference type="ARBA" id="ARBA00022989"/>
    </source>
</evidence>
<feature type="transmembrane region" description="Helical" evidence="9">
    <location>
        <begin position="70"/>
        <end position="88"/>
    </location>
</feature>
<keyword evidence="5" id="KW-0598">Phosphotransferase system</keyword>
<evidence type="ECO:0000256" key="8">
    <source>
        <dbReference type="ARBA" id="ARBA00023136"/>
    </source>
</evidence>
<dbReference type="PROSITE" id="PS51106">
    <property type="entry name" value="PTS_EIIC_TYPE_4"/>
    <property type="match status" value="1"/>
</dbReference>
<accession>A0AB35USG5</accession>
<keyword evidence="2" id="KW-0813">Transport</keyword>
<evidence type="ECO:0000313" key="10">
    <source>
        <dbReference type="EMBL" id="MDY5169731.1"/>
    </source>
</evidence>
<organism evidence="10 11">
    <name type="scientific">Dielma fastidiosa</name>
    <dbReference type="NCBI Taxonomy" id="1034346"/>
    <lineage>
        <taxon>Bacteria</taxon>
        <taxon>Bacillati</taxon>
        <taxon>Bacillota</taxon>
        <taxon>Erysipelotrichia</taxon>
        <taxon>Erysipelotrichales</taxon>
        <taxon>Erysipelotrichaceae</taxon>
        <taxon>Dielma</taxon>
    </lineage>
</organism>
<dbReference type="Proteomes" id="UP001276902">
    <property type="component" value="Unassembled WGS sequence"/>
</dbReference>
<evidence type="ECO:0000256" key="2">
    <source>
        <dbReference type="ARBA" id="ARBA00022448"/>
    </source>
</evidence>
<dbReference type="GO" id="GO:0009401">
    <property type="term" value="P:phosphoenolpyruvate-dependent sugar phosphotransferase system"/>
    <property type="evidence" value="ECO:0007669"/>
    <property type="project" value="UniProtKB-KW"/>
</dbReference>
<feature type="transmembrane region" description="Helical" evidence="9">
    <location>
        <begin position="206"/>
        <end position="234"/>
    </location>
</feature>
<keyword evidence="6 9" id="KW-0812">Transmembrane</keyword>
<dbReference type="InterPro" id="IPR004700">
    <property type="entry name" value="PTS_IIC_man"/>
</dbReference>